<dbReference type="GO" id="GO:0033962">
    <property type="term" value="P:P-body assembly"/>
    <property type="evidence" value="ECO:0007669"/>
    <property type="project" value="TreeGrafter"/>
</dbReference>
<feature type="domain" description="YjeF N-terminal" evidence="2">
    <location>
        <begin position="8"/>
        <end position="218"/>
    </location>
</feature>
<dbReference type="PROSITE" id="PS51385">
    <property type="entry name" value="YJEF_N"/>
    <property type="match status" value="1"/>
</dbReference>
<dbReference type="OrthoDB" id="9806925at2"/>
<comment type="catalytic activity">
    <reaction evidence="1">
        <text>(6R)-NADHX = (6S)-NADHX</text>
        <dbReference type="Rhea" id="RHEA:32215"/>
        <dbReference type="ChEBI" id="CHEBI:64074"/>
        <dbReference type="ChEBI" id="CHEBI:64075"/>
        <dbReference type="EC" id="5.1.99.6"/>
    </reaction>
</comment>
<keyword evidence="1" id="KW-0520">NAD</keyword>
<dbReference type="HAMAP" id="MF_01966">
    <property type="entry name" value="NADHX_epimerase"/>
    <property type="match status" value="1"/>
</dbReference>
<dbReference type="KEGG" id="mff:MFFC18_35750"/>
<comment type="similarity">
    <text evidence="1">Belongs to the NnrE/AIBP family.</text>
</comment>
<feature type="binding site" evidence="1">
    <location>
        <position position="165"/>
    </location>
    <ligand>
        <name>K(+)</name>
        <dbReference type="ChEBI" id="CHEBI:29103"/>
    </ligand>
</feature>
<keyword evidence="4" id="KW-1185">Reference proteome</keyword>
<dbReference type="Proteomes" id="UP000322214">
    <property type="component" value="Chromosome"/>
</dbReference>
<dbReference type="RefSeq" id="WP_075086212.1">
    <property type="nucleotide sequence ID" value="NZ_CP042912.1"/>
</dbReference>
<sequence>MLLSCQQCRQFDKIAIEDYGIPGIALMENAGAGCVREILQRKMQRPTVILCGGGNNGGDGFVIARHLANSGVEVAVLLLTDSAGLSGDAKVNFEVLKKMDTSITQCDSDWSVDAFKSAMSKRSDCLVIDAMLGTGATGELRAPFANAVVAANELSAIRVAIDIPTGLDGDTGQSNLAFKANVTCTFVAMKNGFGSLEAKAWLGEVVVIDIGAPHQIFERVQ</sequence>
<name>A0A5B9PBJ5_9BACT</name>
<feature type="binding site" evidence="1">
    <location>
        <position position="162"/>
    </location>
    <ligand>
        <name>(6S)-NADPHX</name>
        <dbReference type="ChEBI" id="CHEBI:64076"/>
    </ligand>
</feature>
<dbReference type="PANTHER" id="PTHR13612:SF0">
    <property type="entry name" value="ENHANCER OF MRNA-DECAPPING PROTEIN 3"/>
    <property type="match status" value="1"/>
</dbReference>
<dbReference type="GO" id="GO:0031087">
    <property type="term" value="P:deadenylation-independent decapping of nuclear-transcribed mRNA"/>
    <property type="evidence" value="ECO:0007669"/>
    <property type="project" value="TreeGrafter"/>
</dbReference>
<dbReference type="STRING" id="980251.GCA_001642875_04377"/>
<protein>
    <recommendedName>
        <fullName evidence="1">NAD(P)H-hydrate epimerase</fullName>
        <ecNumber evidence="1">5.1.99.6</ecNumber>
    </recommendedName>
    <alternativeName>
        <fullName evidence="1">NAD(P)HX epimerase</fullName>
    </alternativeName>
</protein>
<dbReference type="NCBIfam" id="TIGR00197">
    <property type="entry name" value="yjeF_nterm"/>
    <property type="match status" value="1"/>
</dbReference>
<evidence type="ECO:0000259" key="2">
    <source>
        <dbReference type="PROSITE" id="PS51385"/>
    </source>
</evidence>
<gene>
    <name evidence="3" type="primary">nnr_1</name>
    <name evidence="1" type="synonym">nnrE</name>
    <name evidence="3" type="ORF">MFFC18_35750</name>
</gene>
<feature type="binding site" evidence="1">
    <location>
        <begin position="133"/>
        <end position="139"/>
    </location>
    <ligand>
        <name>(6S)-NADPHX</name>
        <dbReference type="ChEBI" id="CHEBI:64076"/>
    </ligand>
</feature>
<dbReference type="EC" id="5.1.99.6" evidence="1"/>
<dbReference type="SUPFAM" id="SSF64153">
    <property type="entry name" value="YjeF N-terminal domain-like"/>
    <property type="match status" value="1"/>
</dbReference>
<comment type="caution">
    <text evidence="1">Lacks conserved residue(s) required for the propagation of feature annotation.</text>
</comment>
<dbReference type="InterPro" id="IPR036652">
    <property type="entry name" value="YjeF_N_dom_sf"/>
</dbReference>
<reference evidence="3 4" key="1">
    <citation type="submission" date="2019-08" db="EMBL/GenBank/DDBJ databases">
        <title>Deep-cultivation of Planctomycetes and their phenomic and genomic characterization uncovers novel biology.</title>
        <authorList>
            <person name="Wiegand S."/>
            <person name="Jogler M."/>
            <person name="Boedeker C."/>
            <person name="Pinto D."/>
            <person name="Vollmers J."/>
            <person name="Rivas-Marin E."/>
            <person name="Kohn T."/>
            <person name="Peeters S.H."/>
            <person name="Heuer A."/>
            <person name="Rast P."/>
            <person name="Oberbeckmann S."/>
            <person name="Bunk B."/>
            <person name="Jeske O."/>
            <person name="Meyerdierks A."/>
            <person name="Storesund J.E."/>
            <person name="Kallscheuer N."/>
            <person name="Luecker S."/>
            <person name="Lage O.M."/>
            <person name="Pohl T."/>
            <person name="Merkel B.J."/>
            <person name="Hornburger P."/>
            <person name="Mueller R.-W."/>
            <person name="Bruemmer F."/>
            <person name="Labrenz M."/>
            <person name="Spormann A.M."/>
            <person name="Op den Camp H."/>
            <person name="Overmann J."/>
            <person name="Amann R."/>
            <person name="Jetten M.S.M."/>
            <person name="Mascher T."/>
            <person name="Medema M.H."/>
            <person name="Devos D.P."/>
            <person name="Kaster A.-K."/>
            <person name="Ovreas L."/>
            <person name="Rohde M."/>
            <person name="Galperin M.Y."/>
            <person name="Jogler C."/>
        </authorList>
    </citation>
    <scope>NUCLEOTIDE SEQUENCE [LARGE SCALE GENOMIC DNA]</scope>
    <source>
        <strain evidence="3 4">FC18</strain>
    </source>
</reference>
<dbReference type="AlphaFoldDB" id="A0A5B9PBJ5"/>
<dbReference type="GO" id="GO:0000932">
    <property type="term" value="C:P-body"/>
    <property type="evidence" value="ECO:0007669"/>
    <property type="project" value="TreeGrafter"/>
</dbReference>
<dbReference type="GO" id="GO:0003729">
    <property type="term" value="F:mRNA binding"/>
    <property type="evidence" value="ECO:0007669"/>
    <property type="project" value="TreeGrafter"/>
</dbReference>
<keyword evidence="1" id="KW-0630">Potassium</keyword>
<accession>A0A5B9PBJ5</accession>
<keyword evidence="1" id="KW-0479">Metal-binding</keyword>
<dbReference type="InterPro" id="IPR004443">
    <property type="entry name" value="YjeF_N_dom"/>
</dbReference>
<keyword evidence="1" id="KW-0521">NADP</keyword>
<keyword evidence="1" id="KW-0413">Isomerase</keyword>
<evidence type="ECO:0000313" key="3">
    <source>
        <dbReference type="EMBL" id="QEG23674.1"/>
    </source>
</evidence>
<comment type="function">
    <text evidence="1">Catalyzes the epimerization of the S- and R-forms of NAD(P)HX, a damaged form of NAD(P)H that is a result of enzymatic or heat-dependent hydration. This is a prerequisite for the S-specific NAD(P)H-hydrate dehydratase to allow the repair of both epimers of NAD(P)HX.</text>
</comment>
<feature type="binding site" evidence="1">
    <location>
        <position position="56"/>
    </location>
    <ligand>
        <name>K(+)</name>
        <dbReference type="ChEBI" id="CHEBI:29103"/>
    </ligand>
</feature>
<comment type="cofactor">
    <cofactor evidence="1">
        <name>K(+)</name>
        <dbReference type="ChEBI" id="CHEBI:29103"/>
    </cofactor>
    <text evidence="1">Binds 1 potassium ion per subunit.</text>
</comment>
<dbReference type="GO" id="GO:0000166">
    <property type="term" value="F:nucleotide binding"/>
    <property type="evidence" value="ECO:0007669"/>
    <property type="project" value="UniProtKB-KW"/>
</dbReference>
<dbReference type="PANTHER" id="PTHR13612">
    <property type="entry name" value="ENHANCER OF MRNA-DECAPPING PROTEIN 3"/>
    <property type="match status" value="1"/>
</dbReference>
<feature type="binding site" evidence="1">
    <location>
        <begin position="55"/>
        <end position="59"/>
    </location>
    <ligand>
        <name>(6S)-NADPHX</name>
        <dbReference type="ChEBI" id="CHEBI:64076"/>
    </ligand>
</feature>
<dbReference type="GO" id="GO:0052856">
    <property type="term" value="F:NAD(P)HX epimerase activity"/>
    <property type="evidence" value="ECO:0007669"/>
    <property type="project" value="UniProtKB-UniRule"/>
</dbReference>
<dbReference type="Gene3D" id="3.40.50.10260">
    <property type="entry name" value="YjeF N-terminal domain"/>
    <property type="match status" value="1"/>
</dbReference>
<evidence type="ECO:0000313" key="4">
    <source>
        <dbReference type="Proteomes" id="UP000322214"/>
    </source>
</evidence>
<dbReference type="GO" id="GO:0046872">
    <property type="term" value="F:metal ion binding"/>
    <property type="evidence" value="ECO:0007669"/>
    <property type="project" value="UniProtKB-KW"/>
</dbReference>
<evidence type="ECO:0000256" key="1">
    <source>
        <dbReference type="HAMAP-Rule" id="MF_01966"/>
    </source>
</evidence>
<comment type="catalytic activity">
    <reaction evidence="1">
        <text>(6R)-NADPHX = (6S)-NADPHX</text>
        <dbReference type="Rhea" id="RHEA:32227"/>
        <dbReference type="ChEBI" id="CHEBI:64076"/>
        <dbReference type="ChEBI" id="CHEBI:64077"/>
        <dbReference type="EC" id="5.1.99.6"/>
    </reaction>
</comment>
<proteinExistence type="inferred from homology"/>
<keyword evidence="1" id="KW-0547">Nucleotide-binding</keyword>
<organism evidence="3 4">
    <name type="scientific">Mariniblastus fucicola</name>
    <dbReference type="NCBI Taxonomy" id="980251"/>
    <lineage>
        <taxon>Bacteria</taxon>
        <taxon>Pseudomonadati</taxon>
        <taxon>Planctomycetota</taxon>
        <taxon>Planctomycetia</taxon>
        <taxon>Pirellulales</taxon>
        <taxon>Pirellulaceae</taxon>
        <taxon>Mariniblastus</taxon>
    </lineage>
</organism>
<dbReference type="EMBL" id="CP042912">
    <property type="protein sequence ID" value="QEG23674.1"/>
    <property type="molecule type" value="Genomic_DNA"/>
</dbReference>
<feature type="binding site" evidence="1">
    <location>
        <position position="129"/>
    </location>
    <ligand>
        <name>K(+)</name>
        <dbReference type="ChEBI" id="CHEBI:29103"/>
    </ligand>
</feature>
<dbReference type="Pfam" id="PF03853">
    <property type="entry name" value="YjeF_N"/>
    <property type="match status" value="1"/>
</dbReference>